<proteinExistence type="predicted"/>
<gene>
    <name evidence="2" type="ORF">LQV63_30470</name>
</gene>
<dbReference type="RefSeq" id="WP_233699480.1">
    <property type="nucleotide sequence ID" value="NZ_JAJNBZ010000058.1"/>
</dbReference>
<evidence type="ECO:0000313" key="3">
    <source>
        <dbReference type="Proteomes" id="UP001199916"/>
    </source>
</evidence>
<keyword evidence="3" id="KW-1185">Reference proteome</keyword>
<organism evidence="2 3">
    <name type="scientific">Paenibacillus profundus</name>
    <dbReference type="NCBI Taxonomy" id="1173085"/>
    <lineage>
        <taxon>Bacteria</taxon>
        <taxon>Bacillati</taxon>
        <taxon>Bacillota</taxon>
        <taxon>Bacilli</taxon>
        <taxon>Bacillales</taxon>
        <taxon>Paenibacillaceae</taxon>
        <taxon>Paenibacillus</taxon>
    </lineage>
</organism>
<protein>
    <recommendedName>
        <fullName evidence="1">Immunity MXAN-0049 protein domain-containing protein</fullName>
    </recommendedName>
</protein>
<evidence type="ECO:0000313" key="2">
    <source>
        <dbReference type="EMBL" id="MCE5173557.1"/>
    </source>
</evidence>
<reference evidence="2 3" key="1">
    <citation type="submission" date="2021-11" db="EMBL/GenBank/DDBJ databases">
        <title>Draft genome sequence of Paenibacillus profundus YoMME, a new Gram-positive bacteria with exoelectrogenic properties.</title>
        <authorList>
            <person name="Hubenova Y."/>
            <person name="Hubenova E."/>
            <person name="Manasiev Y."/>
            <person name="Peykov S."/>
            <person name="Mitov M."/>
        </authorList>
    </citation>
    <scope>NUCLEOTIDE SEQUENCE [LARGE SCALE GENOMIC DNA]</scope>
    <source>
        <strain evidence="2 3">YoMME</strain>
    </source>
</reference>
<dbReference type="Pfam" id="PF07791">
    <property type="entry name" value="Imm11"/>
    <property type="match status" value="1"/>
</dbReference>
<accession>A0ABS8YT96</accession>
<comment type="caution">
    <text evidence="2">The sequence shown here is derived from an EMBL/GenBank/DDBJ whole genome shotgun (WGS) entry which is preliminary data.</text>
</comment>
<dbReference type="Proteomes" id="UP001199916">
    <property type="component" value="Unassembled WGS sequence"/>
</dbReference>
<dbReference type="InterPro" id="IPR012433">
    <property type="entry name" value="Imm11"/>
</dbReference>
<sequence length="189" mass="21281">MEYFIISQDENVENMIRFAGLKSTNKTIEVTPEQADDIHDITVVFVEGSADSVYPDYIGKPVVFVADELKKVLELYDPGLVFKCAILSNPQHSMQKVYWLLLLPRVDCLSEHTEFYKTGAVKSIVIDHAKAAEHAIFRVQGLLEKHVIINLDVAESLLRRDLLGMRLEKVRSHCAAEPALSDAEAEQRG</sequence>
<feature type="domain" description="Immunity MXAN-0049 protein" evidence="1">
    <location>
        <begin position="60"/>
        <end position="170"/>
    </location>
</feature>
<evidence type="ECO:0000259" key="1">
    <source>
        <dbReference type="Pfam" id="PF07791"/>
    </source>
</evidence>
<name>A0ABS8YT96_9BACL</name>
<dbReference type="EMBL" id="JAJNBZ010000058">
    <property type="protein sequence ID" value="MCE5173557.1"/>
    <property type="molecule type" value="Genomic_DNA"/>
</dbReference>